<dbReference type="OrthoDB" id="5339730at2"/>
<dbReference type="NCBIfam" id="NF003146">
    <property type="entry name" value="PRK04081.1"/>
    <property type="match status" value="1"/>
</dbReference>
<organism evidence="4 5">
    <name type="scientific">Helicobacter apodemus</name>
    <dbReference type="NCBI Taxonomy" id="135569"/>
    <lineage>
        <taxon>Bacteria</taxon>
        <taxon>Pseudomonadati</taxon>
        <taxon>Campylobacterota</taxon>
        <taxon>Epsilonproteobacteria</taxon>
        <taxon>Campylobacterales</taxon>
        <taxon>Helicobacteraceae</taxon>
        <taxon>Helicobacter</taxon>
    </lineage>
</organism>
<keyword evidence="2" id="KW-0472">Membrane</keyword>
<proteinExistence type="predicted"/>
<name>A0A2U8FBI9_9HELI</name>
<sequence length="217" mass="22669">MKKYLRKISDPKVVGIFSKSGLGLAAVLIIVGCNNNIGENVGGKVKEAVKNGATVMIEQQSDGSYKILEEYPSSTTRIILKEANGNERILTQEEVDMLIAEESKKIDSGTSQLTNPTGGGLSLGETILASAAGAILGSWIGSKLFNNQNFQSQQRSSYKSPQAYERSQSSFNKGATAGTRAGTNAGKSGFYAPNNTGGQNRNNVSSGSSAGSSSFGG</sequence>
<dbReference type="AlphaFoldDB" id="A0A2U8FBI9"/>
<accession>A0A2U8FBI9</accession>
<protein>
    <recommendedName>
        <fullName evidence="3">UPF0323 domain-containing protein</fullName>
    </recommendedName>
</protein>
<dbReference type="Pfam" id="PF26303">
    <property type="entry name" value="UPF0323"/>
    <property type="match status" value="1"/>
</dbReference>
<feature type="region of interest" description="Disordered" evidence="1">
    <location>
        <begin position="156"/>
        <end position="217"/>
    </location>
</feature>
<dbReference type="KEGG" id="had:CDV25_01610"/>
<feature type="compositionally biased region" description="Low complexity" evidence="1">
    <location>
        <begin position="174"/>
        <end position="186"/>
    </location>
</feature>
<dbReference type="EMBL" id="CP021886">
    <property type="protein sequence ID" value="AWI33600.1"/>
    <property type="molecule type" value="Genomic_DNA"/>
</dbReference>
<keyword evidence="2" id="KW-0812">Transmembrane</keyword>
<reference evidence="4 5" key="1">
    <citation type="submission" date="2017-06" db="EMBL/GenBank/DDBJ databases">
        <title>Complete genome of Helicobacter apodemus.</title>
        <authorList>
            <person name="Cho S."/>
        </authorList>
    </citation>
    <scope>NUCLEOTIDE SEQUENCE [LARGE SCALE GENOMIC DNA]</scope>
    <source>
        <strain evidence="5">SNUVETPUB-15-01</strain>
    </source>
</reference>
<evidence type="ECO:0000256" key="2">
    <source>
        <dbReference type="SAM" id="Phobius"/>
    </source>
</evidence>
<evidence type="ECO:0000313" key="5">
    <source>
        <dbReference type="Proteomes" id="UP000244890"/>
    </source>
</evidence>
<feature type="compositionally biased region" description="Low complexity" evidence="1">
    <location>
        <begin position="205"/>
        <end position="217"/>
    </location>
</feature>
<dbReference type="RefSeq" id="WP_108910493.1">
    <property type="nucleotide sequence ID" value="NZ_CP021886.1"/>
</dbReference>
<feature type="domain" description="UPF0323" evidence="3">
    <location>
        <begin position="54"/>
        <end position="174"/>
    </location>
</feature>
<dbReference type="Proteomes" id="UP000244890">
    <property type="component" value="Chromosome"/>
</dbReference>
<dbReference type="PROSITE" id="PS51257">
    <property type="entry name" value="PROKAR_LIPOPROTEIN"/>
    <property type="match status" value="1"/>
</dbReference>
<gene>
    <name evidence="4" type="ORF">CDV25_01610</name>
</gene>
<evidence type="ECO:0000313" key="4">
    <source>
        <dbReference type="EMBL" id="AWI33600.1"/>
    </source>
</evidence>
<feature type="transmembrane region" description="Helical" evidence="2">
    <location>
        <begin position="12"/>
        <end position="31"/>
    </location>
</feature>
<dbReference type="InterPro" id="IPR059092">
    <property type="entry name" value="UPF0323_dom"/>
</dbReference>
<keyword evidence="2" id="KW-1133">Transmembrane helix</keyword>
<evidence type="ECO:0000259" key="3">
    <source>
        <dbReference type="Pfam" id="PF26303"/>
    </source>
</evidence>
<evidence type="ECO:0000256" key="1">
    <source>
        <dbReference type="SAM" id="MobiDB-lite"/>
    </source>
</evidence>
<feature type="compositionally biased region" description="Polar residues" evidence="1">
    <location>
        <begin position="193"/>
        <end position="204"/>
    </location>
</feature>